<name>A0A649VPH1_9CAUD</name>
<keyword evidence="5" id="KW-1185">Reference proteome</keyword>
<dbReference type="PROSITE" id="PS51904">
    <property type="entry name" value="GLYCOSYL_HYDROL_F25_2"/>
    <property type="match status" value="1"/>
</dbReference>
<dbReference type="Proteomes" id="UP000427166">
    <property type="component" value="Segment"/>
</dbReference>
<dbReference type="Gene3D" id="3.20.20.80">
    <property type="entry name" value="Glycosidases"/>
    <property type="match status" value="1"/>
</dbReference>
<dbReference type="EC" id="3.2.1.17" evidence="3"/>
<dbReference type="SUPFAM" id="SSF51445">
    <property type="entry name" value="(Trans)glycosidases"/>
    <property type="match status" value="1"/>
</dbReference>
<proteinExistence type="inferred from homology"/>
<dbReference type="GO" id="GO:0016052">
    <property type="term" value="P:carbohydrate catabolic process"/>
    <property type="evidence" value="ECO:0007669"/>
    <property type="project" value="TreeGrafter"/>
</dbReference>
<comment type="catalytic activity">
    <reaction evidence="1">
        <text>Hydrolysis of (1-&gt;4)-beta-linkages between N-acetylmuramic acid and N-acetyl-D-glucosamine residues in a peptidoglycan and between N-acetyl-D-glucosamine residues in chitodextrins.</text>
        <dbReference type="EC" id="3.2.1.17"/>
    </reaction>
</comment>
<dbReference type="PANTHER" id="PTHR34135:SF2">
    <property type="entry name" value="LYSOZYME"/>
    <property type="match status" value="1"/>
</dbReference>
<dbReference type="GO" id="GO:0016998">
    <property type="term" value="P:cell wall macromolecule catabolic process"/>
    <property type="evidence" value="ECO:0007669"/>
    <property type="project" value="InterPro"/>
</dbReference>
<evidence type="ECO:0000256" key="1">
    <source>
        <dbReference type="ARBA" id="ARBA00000632"/>
    </source>
</evidence>
<dbReference type="KEGG" id="vg:80018872"/>
<evidence type="ECO:0000313" key="4">
    <source>
        <dbReference type="EMBL" id="QGJ94151.1"/>
    </source>
</evidence>
<gene>
    <name evidence="4" type="primary">19</name>
    <name evidence="4" type="ORF">SEA_EMIROSE_19</name>
</gene>
<dbReference type="RefSeq" id="YP_010754286.1">
    <property type="nucleotide sequence ID" value="NC_073458.1"/>
</dbReference>
<reference evidence="4 5" key="1">
    <citation type="submission" date="2019-10" db="EMBL/GenBank/DDBJ databases">
        <authorList>
            <person name="Davis E.R."/>
            <person name="Mohamed A."/>
            <person name="Ilzat A."/>
            <person name="Sivanathan V."/>
            <person name="Garlena R.A."/>
            <person name="Russell D.A."/>
            <person name="Pope W.H."/>
            <person name="Jacobs-Sera D."/>
            <person name="Hatfull G.F."/>
        </authorList>
    </citation>
    <scope>NUCLEOTIDE SEQUENCE [LARGE SCALE GENOMIC DNA]</scope>
</reference>
<dbReference type="GeneID" id="80018872"/>
<dbReference type="InterPro" id="IPR002053">
    <property type="entry name" value="Glyco_hydro_25"/>
</dbReference>
<dbReference type="GO" id="GO:0009253">
    <property type="term" value="P:peptidoglycan catabolic process"/>
    <property type="evidence" value="ECO:0007669"/>
    <property type="project" value="InterPro"/>
</dbReference>
<organism evidence="4 5">
    <name type="scientific">Corynebacterium phage EmiRose</name>
    <dbReference type="NCBI Taxonomy" id="2565372"/>
    <lineage>
        <taxon>Viruses</taxon>
        <taxon>Duplodnaviria</taxon>
        <taxon>Heunggongvirae</taxon>
        <taxon>Uroviricota</taxon>
        <taxon>Caudoviricetes</taxon>
        <taxon>Emirosevirus</taxon>
        <taxon>Emirosevirus emirose</taxon>
    </lineage>
</organism>
<dbReference type="EMBL" id="MN586033">
    <property type="protein sequence ID" value="QGJ94151.1"/>
    <property type="molecule type" value="Genomic_DNA"/>
</dbReference>
<sequence length="314" mass="34872">MTIFGVDVSEWQNGMSLRRAKDEGIQFAIIRTNDGTYADRFYLSHLQDAENAGLLTAAYIYLRNPNEGSSIERQVQTTLNVMGNSRRPIWLDCETNAGLHPDHIREAKRRFEAAGVHVPGAYSYVPWWEGKVVGGEPDSHEFGKFWVAAYGRNASGSPKDIYPGDNHYQWAYPVGNQLPVLWQFGSNASVAGFSVDINAFKGSVEELRAIFYGIEGDTTNKEEPELSNQQVEAINAHTRAFITGYLGPQIDAIQDIWQQLRGRNAQGWPQLGQNEQGQNLSLVDGVGAIRQDNADIAKRLDAIEARLDSIDGGK</sequence>
<protein>
    <recommendedName>
        <fullName evidence="3">lysozyme</fullName>
        <ecNumber evidence="3">3.2.1.17</ecNumber>
    </recommendedName>
</protein>
<comment type="similarity">
    <text evidence="2">Belongs to the glycosyl hydrolase 25 family.</text>
</comment>
<evidence type="ECO:0000256" key="3">
    <source>
        <dbReference type="ARBA" id="ARBA00012732"/>
    </source>
</evidence>
<dbReference type="InterPro" id="IPR017853">
    <property type="entry name" value="GH"/>
</dbReference>
<evidence type="ECO:0000256" key="2">
    <source>
        <dbReference type="ARBA" id="ARBA00010646"/>
    </source>
</evidence>
<accession>A0A649VPH1</accession>
<dbReference type="GO" id="GO:0003796">
    <property type="term" value="F:lysozyme activity"/>
    <property type="evidence" value="ECO:0007669"/>
    <property type="project" value="UniProtKB-EC"/>
</dbReference>
<dbReference type="Pfam" id="PF01183">
    <property type="entry name" value="Glyco_hydro_25"/>
    <property type="match status" value="1"/>
</dbReference>
<dbReference type="PANTHER" id="PTHR34135">
    <property type="entry name" value="LYSOZYME"/>
    <property type="match status" value="1"/>
</dbReference>
<evidence type="ECO:0000313" key="5">
    <source>
        <dbReference type="Proteomes" id="UP000427166"/>
    </source>
</evidence>